<organism evidence="4 5">
    <name type="scientific">Streptacidiphilus cavernicola</name>
    <dbReference type="NCBI Taxonomy" id="3342716"/>
    <lineage>
        <taxon>Bacteria</taxon>
        <taxon>Bacillati</taxon>
        <taxon>Actinomycetota</taxon>
        <taxon>Actinomycetes</taxon>
        <taxon>Kitasatosporales</taxon>
        <taxon>Streptomycetaceae</taxon>
        <taxon>Streptacidiphilus</taxon>
    </lineage>
</organism>
<evidence type="ECO:0000259" key="3">
    <source>
        <dbReference type="PROSITE" id="PS50801"/>
    </source>
</evidence>
<evidence type="ECO:0000313" key="4">
    <source>
        <dbReference type="EMBL" id="MFC1415582.1"/>
    </source>
</evidence>
<dbReference type="PROSITE" id="PS50801">
    <property type="entry name" value="STAS"/>
    <property type="match status" value="1"/>
</dbReference>
<dbReference type="Pfam" id="PF01740">
    <property type="entry name" value="STAS"/>
    <property type="match status" value="1"/>
</dbReference>
<dbReference type="EMBL" id="JBHFAB010000002">
    <property type="protein sequence ID" value="MFC1415582.1"/>
    <property type="molecule type" value="Genomic_DNA"/>
</dbReference>
<dbReference type="InterPro" id="IPR003658">
    <property type="entry name" value="Anti-sigma_ant"/>
</dbReference>
<protein>
    <recommendedName>
        <fullName evidence="2">Anti-sigma factor antagonist</fullName>
    </recommendedName>
</protein>
<dbReference type="CDD" id="cd07043">
    <property type="entry name" value="STAS_anti-anti-sigma_factors"/>
    <property type="match status" value="1"/>
</dbReference>
<evidence type="ECO:0000313" key="5">
    <source>
        <dbReference type="Proteomes" id="UP001592531"/>
    </source>
</evidence>
<keyword evidence="5" id="KW-1185">Reference proteome</keyword>
<dbReference type="PANTHER" id="PTHR33495">
    <property type="entry name" value="ANTI-SIGMA FACTOR ANTAGONIST TM_1081-RELATED-RELATED"/>
    <property type="match status" value="1"/>
</dbReference>
<dbReference type="NCBIfam" id="TIGR00377">
    <property type="entry name" value="ant_ant_sig"/>
    <property type="match status" value="1"/>
</dbReference>
<comment type="caution">
    <text evidence="4">The sequence shown here is derived from an EMBL/GenBank/DDBJ whole genome shotgun (WGS) entry which is preliminary data.</text>
</comment>
<evidence type="ECO:0000256" key="1">
    <source>
        <dbReference type="ARBA" id="ARBA00009013"/>
    </source>
</evidence>
<name>A0ABV6VPT7_9ACTN</name>
<feature type="domain" description="STAS" evidence="3">
    <location>
        <begin position="27"/>
        <end position="126"/>
    </location>
</feature>
<dbReference type="RefSeq" id="WP_380531562.1">
    <property type="nucleotide sequence ID" value="NZ_JBHFAB010000002.1"/>
</dbReference>
<dbReference type="Gene3D" id="3.30.750.24">
    <property type="entry name" value="STAS domain"/>
    <property type="match status" value="1"/>
</dbReference>
<dbReference type="InterPro" id="IPR036513">
    <property type="entry name" value="STAS_dom_sf"/>
</dbReference>
<dbReference type="SUPFAM" id="SSF52091">
    <property type="entry name" value="SpoIIaa-like"/>
    <property type="match status" value="1"/>
</dbReference>
<dbReference type="Proteomes" id="UP001592531">
    <property type="component" value="Unassembled WGS sequence"/>
</dbReference>
<sequence length="138" mass="14581">MDDEQTEQQMPARPAPSVRVQDWAGELAVVELGGELDLLAAIALGSAVDQVTGGFWPRVVLDLRTADFIDAGGLGLLVRARRRTHAHGGRMAAVATERSVLRILHASGVARLIPLAGSVPDAVARLTADRTADPTADR</sequence>
<comment type="similarity">
    <text evidence="1 2">Belongs to the anti-sigma-factor antagonist family.</text>
</comment>
<dbReference type="InterPro" id="IPR002645">
    <property type="entry name" value="STAS_dom"/>
</dbReference>
<evidence type="ECO:0000256" key="2">
    <source>
        <dbReference type="RuleBase" id="RU003749"/>
    </source>
</evidence>
<reference evidence="4 5" key="1">
    <citation type="submission" date="2024-09" db="EMBL/GenBank/DDBJ databases">
        <authorList>
            <person name="Lee S.D."/>
        </authorList>
    </citation>
    <scope>NUCLEOTIDE SEQUENCE [LARGE SCALE GENOMIC DNA]</scope>
    <source>
        <strain evidence="4 5">N8-3</strain>
    </source>
</reference>
<dbReference type="PANTHER" id="PTHR33495:SF2">
    <property type="entry name" value="ANTI-SIGMA FACTOR ANTAGONIST TM_1081-RELATED"/>
    <property type="match status" value="1"/>
</dbReference>
<gene>
    <name evidence="4" type="ORF">ACEZDE_02835</name>
</gene>
<proteinExistence type="inferred from homology"/>
<accession>A0ABV6VPT7</accession>